<proteinExistence type="predicted"/>
<dbReference type="RefSeq" id="WP_271090709.1">
    <property type="nucleotide sequence ID" value="NZ_JAPJZH010000010.1"/>
</dbReference>
<dbReference type="InterPro" id="IPR021516">
    <property type="entry name" value="DUF3179"/>
</dbReference>
<name>A0ABT4VQB5_9HYPH</name>
<protein>
    <submittedName>
        <fullName evidence="1">DUF3179 domain-containing protein</fullName>
    </submittedName>
</protein>
<dbReference type="Proteomes" id="UP001148313">
    <property type="component" value="Unassembled WGS sequence"/>
</dbReference>
<organism evidence="1 2">
    <name type="scientific">Hoeflea poritis</name>
    <dbReference type="NCBI Taxonomy" id="2993659"/>
    <lineage>
        <taxon>Bacteria</taxon>
        <taxon>Pseudomonadati</taxon>
        <taxon>Pseudomonadota</taxon>
        <taxon>Alphaproteobacteria</taxon>
        <taxon>Hyphomicrobiales</taxon>
        <taxon>Rhizobiaceae</taxon>
        <taxon>Hoeflea</taxon>
    </lineage>
</organism>
<accession>A0ABT4VQB5</accession>
<dbReference type="Pfam" id="PF11376">
    <property type="entry name" value="DUF3179"/>
    <property type="match status" value="1"/>
</dbReference>
<dbReference type="EMBL" id="JAPJZH010000010">
    <property type="protein sequence ID" value="MDA4846905.1"/>
    <property type="molecule type" value="Genomic_DNA"/>
</dbReference>
<keyword evidence="2" id="KW-1185">Reference proteome</keyword>
<reference evidence="1" key="1">
    <citation type="submission" date="2022-11" db="EMBL/GenBank/DDBJ databases">
        <title>Hoeflea poritis sp. nov., isolated from scleractinian coral Porites lutea.</title>
        <authorList>
            <person name="Zhang G."/>
            <person name="Wei Q."/>
            <person name="Cai L."/>
        </authorList>
    </citation>
    <scope>NUCLEOTIDE SEQUENCE</scope>
    <source>
        <strain evidence="1">E7-10</strain>
    </source>
</reference>
<sequence>MASAHSLIRLTALLLAGMLLLPGTAWSDPDRWEREGWSTDFSRHAIAYSEIMSGGPPKDGIPSIDNPSFTAVSEVEDLIDREPVMGLEINGDARAYPLRILMWHEIVNDTVGGLPVTVTYCPLCNAALVFDRRIGGAADTFGTTGKLRNSDLVMYDRRTESWWQQFTGEAIAGELTGMKLELIPSRLESWKNFKTRHPDGKVLVPNNPGMRDYGRNPYERYDTRDRPFLYRGELPEDIPAMARVVLVRDGGDPIAVTMLKVREEGPLERRGLTIAWEEGQASALDTGDIGDGREVGNITVQRDGKDVPYDITFAFVAHAFMPETKIEKAASE</sequence>
<evidence type="ECO:0000313" key="1">
    <source>
        <dbReference type="EMBL" id="MDA4846905.1"/>
    </source>
</evidence>
<gene>
    <name evidence="1" type="ORF">OOZ53_16215</name>
</gene>
<evidence type="ECO:0000313" key="2">
    <source>
        <dbReference type="Proteomes" id="UP001148313"/>
    </source>
</evidence>
<comment type="caution">
    <text evidence="1">The sequence shown here is derived from an EMBL/GenBank/DDBJ whole genome shotgun (WGS) entry which is preliminary data.</text>
</comment>